<dbReference type="Pfam" id="PF03372">
    <property type="entry name" value="Exo_endo_phos"/>
    <property type="match status" value="1"/>
</dbReference>
<proteinExistence type="predicted"/>
<dbReference type="InterPro" id="IPR005135">
    <property type="entry name" value="Endo/exonuclease/phosphatase"/>
</dbReference>
<evidence type="ECO:0000259" key="3">
    <source>
        <dbReference type="Pfam" id="PF18962"/>
    </source>
</evidence>
<evidence type="ECO:0000313" key="5">
    <source>
        <dbReference type="Proteomes" id="UP001205603"/>
    </source>
</evidence>
<dbReference type="RefSeq" id="WP_255028132.1">
    <property type="nucleotide sequence ID" value="NZ_JANDHW010000014.1"/>
</dbReference>
<evidence type="ECO:0000259" key="2">
    <source>
        <dbReference type="Pfam" id="PF03372"/>
    </source>
</evidence>
<dbReference type="EMBL" id="JANDHW010000014">
    <property type="protein sequence ID" value="MCP9612775.1"/>
    <property type="molecule type" value="Genomic_DNA"/>
</dbReference>
<organism evidence="4 5">
    <name type="scientific">Coprobacter tertius</name>
    <dbReference type="NCBI Taxonomy" id="2944915"/>
    <lineage>
        <taxon>Bacteria</taxon>
        <taxon>Pseudomonadati</taxon>
        <taxon>Bacteroidota</taxon>
        <taxon>Bacteroidia</taxon>
        <taxon>Bacteroidales</taxon>
        <taxon>Barnesiellaceae</taxon>
        <taxon>Coprobacter</taxon>
    </lineage>
</organism>
<evidence type="ECO:0000256" key="1">
    <source>
        <dbReference type="SAM" id="SignalP"/>
    </source>
</evidence>
<name>A0ABT1MJJ2_9BACT</name>
<dbReference type="PANTHER" id="PTHR14859">
    <property type="entry name" value="CALCOFLUOR WHITE HYPERSENSITIVE PROTEIN PRECURSOR"/>
    <property type="match status" value="1"/>
</dbReference>
<feature type="domain" description="Secretion system C-terminal sorting" evidence="3">
    <location>
        <begin position="297"/>
        <end position="365"/>
    </location>
</feature>
<feature type="chain" id="PRO_5046467365" evidence="1">
    <location>
        <begin position="20"/>
        <end position="367"/>
    </location>
</feature>
<gene>
    <name evidence="4" type="ORF">NMU02_11795</name>
</gene>
<dbReference type="InterPro" id="IPR051916">
    <property type="entry name" value="GPI-anchor_lipid_remodeler"/>
</dbReference>
<accession>A0ABT1MJJ2</accession>
<feature type="domain" description="Endonuclease/exonuclease/phosphatase" evidence="2">
    <location>
        <begin position="33"/>
        <end position="271"/>
    </location>
</feature>
<dbReference type="Proteomes" id="UP001205603">
    <property type="component" value="Unassembled WGS sequence"/>
</dbReference>
<evidence type="ECO:0000313" key="4">
    <source>
        <dbReference type="EMBL" id="MCP9612775.1"/>
    </source>
</evidence>
<sequence length="367" mass="40788">MKKYIFFCTLLCMCLELSAQTYPKDNNAIRLLTYNTHYCKGGTDPGTISDSNTRLLASVIKTLNADIVSLQELDSAANSRGKRYLLGQIAQATGLDYTPVFGAAANWDGGRLGCGSLIKKSFPISKIKMIDLPGNEPRIAVRTDLEKFVFISTHCDLDDTRRIQEANIINNEVDYIRKPVFLAGDLNDSHRWGNGGIAFPILMEKFVIASDTKGNTVWNGSHGNEGDDQGLIDYILFHDYGNSGIQIVQTHIVRTLEINGATVDLKNVSDHYPVFVDIYVPGYSGITNIPNEENIIIYFNPVDATLYTKSENNEVKRIEVYTISGEKVIEMNDENASIVNMSNQPKGVYIVKASTLDKSLIRKIVKN</sequence>
<dbReference type="SUPFAM" id="SSF56219">
    <property type="entry name" value="DNase I-like"/>
    <property type="match status" value="1"/>
</dbReference>
<dbReference type="InterPro" id="IPR026444">
    <property type="entry name" value="Secre_tail"/>
</dbReference>
<dbReference type="InterPro" id="IPR036691">
    <property type="entry name" value="Endo/exonu/phosph_ase_sf"/>
</dbReference>
<reference evidence="4 5" key="1">
    <citation type="submission" date="2022-07" db="EMBL/GenBank/DDBJ databases">
        <title>Fecal culturing of patients with breast cancer.</title>
        <authorList>
            <person name="Teng N.M.Y."/>
            <person name="Kiu R."/>
            <person name="Evans R."/>
            <person name="Baker D.J."/>
            <person name="Zenner C."/>
            <person name="Robinson S.D."/>
            <person name="Hall L.J."/>
        </authorList>
    </citation>
    <scope>NUCLEOTIDE SEQUENCE [LARGE SCALE GENOMIC DNA]</scope>
    <source>
        <strain evidence="4 5">LH1063</strain>
    </source>
</reference>
<protein>
    <submittedName>
        <fullName evidence="4">T9SS type A sorting domain-containing protein</fullName>
    </submittedName>
</protein>
<dbReference type="PANTHER" id="PTHR14859:SF15">
    <property type="entry name" value="ENDONUCLEASE_EXONUCLEASE_PHOSPHATASE DOMAIN-CONTAINING PROTEIN"/>
    <property type="match status" value="1"/>
</dbReference>
<comment type="caution">
    <text evidence="4">The sequence shown here is derived from an EMBL/GenBank/DDBJ whole genome shotgun (WGS) entry which is preliminary data.</text>
</comment>
<keyword evidence="1" id="KW-0732">Signal</keyword>
<dbReference type="Pfam" id="PF18962">
    <property type="entry name" value="Por_Secre_tail"/>
    <property type="match status" value="1"/>
</dbReference>
<dbReference type="Gene3D" id="3.60.10.10">
    <property type="entry name" value="Endonuclease/exonuclease/phosphatase"/>
    <property type="match status" value="1"/>
</dbReference>
<dbReference type="NCBIfam" id="TIGR04183">
    <property type="entry name" value="Por_Secre_tail"/>
    <property type="match status" value="1"/>
</dbReference>
<keyword evidence="5" id="KW-1185">Reference proteome</keyword>
<feature type="signal peptide" evidence="1">
    <location>
        <begin position="1"/>
        <end position="19"/>
    </location>
</feature>